<dbReference type="RefSeq" id="XP_038045419.1">
    <property type="nucleotide sequence ID" value="XM_038189491.1"/>
</dbReference>
<feature type="region of interest" description="Disordered" evidence="9">
    <location>
        <begin position="360"/>
        <end position="492"/>
    </location>
</feature>
<dbReference type="PANTHER" id="PTHR21470">
    <property type="entry name" value="RAB6-INTERACTING PROTEIN GORAB"/>
    <property type="match status" value="1"/>
</dbReference>
<feature type="compositionally biased region" description="Polar residues" evidence="9">
    <location>
        <begin position="480"/>
        <end position="492"/>
    </location>
</feature>
<feature type="compositionally biased region" description="Basic and acidic residues" evidence="9">
    <location>
        <begin position="33"/>
        <end position="42"/>
    </location>
</feature>
<feature type="compositionally biased region" description="Polar residues" evidence="9">
    <location>
        <begin position="417"/>
        <end position="430"/>
    </location>
</feature>
<evidence type="ECO:0000256" key="1">
    <source>
        <dbReference type="ARBA" id="ARBA00004496"/>
    </source>
</evidence>
<dbReference type="AlphaFoldDB" id="A0A913Z0I1"/>
<dbReference type="OrthoDB" id="9909311at2759"/>
<evidence type="ECO:0000256" key="9">
    <source>
        <dbReference type="SAM" id="MobiDB-lite"/>
    </source>
</evidence>
<keyword evidence="11" id="KW-1185">Reference proteome</keyword>
<dbReference type="PANTHER" id="PTHR21470:SF2">
    <property type="entry name" value="RAB6-INTERACTING GOLGIN"/>
    <property type="match status" value="1"/>
</dbReference>
<comment type="subcellular location">
    <subcellularLocation>
        <location evidence="1">Cytoplasm</location>
    </subcellularLocation>
    <subcellularLocation>
        <location evidence="2">Golgi apparatus</location>
    </subcellularLocation>
</comment>
<organism evidence="10 11">
    <name type="scientific">Patiria miniata</name>
    <name type="common">Bat star</name>
    <name type="synonym">Asterina miniata</name>
    <dbReference type="NCBI Taxonomy" id="46514"/>
    <lineage>
        <taxon>Eukaryota</taxon>
        <taxon>Metazoa</taxon>
        <taxon>Echinodermata</taxon>
        <taxon>Eleutherozoa</taxon>
        <taxon>Asterozoa</taxon>
        <taxon>Asteroidea</taxon>
        <taxon>Valvatacea</taxon>
        <taxon>Valvatida</taxon>
        <taxon>Asterinidae</taxon>
        <taxon>Patiria</taxon>
    </lineage>
</organism>
<feature type="compositionally biased region" description="Polar residues" evidence="9">
    <location>
        <begin position="372"/>
        <end position="388"/>
    </location>
</feature>
<reference evidence="10" key="1">
    <citation type="submission" date="2022-11" db="UniProtKB">
        <authorList>
            <consortium name="EnsemblMetazoa"/>
        </authorList>
    </citation>
    <scope>IDENTIFICATION</scope>
</reference>
<dbReference type="Pfam" id="PF04949">
    <property type="entry name" value="Transcrip_act"/>
    <property type="match status" value="1"/>
</dbReference>
<protein>
    <recommendedName>
        <fullName evidence="4">RAB6-interacting golgin</fullName>
    </recommendedName>
</protein>
<name>A0A913Z0I1_PATMI</name>
<dbReference type="GO" id="GO:1905515">
    <property type="term" value="P:non-motile cilium assembly"/>
    <property type="evidence" value="ECO:0007669"/>
    <property type="project" value="TreeGrafter"/>
</dbReference>
<evidence type="ECO:0000256" key="2">
    <source>
        <dbReference type="ARBA" id="ARBA00004555"/>
    </source>
</evidence>
<dbReference type="EnsemblMetazoa" id="XM_038189491.1">
    <property type="protein sequence ID" value="XP_038045419.1"/>
    <property type="gene ID" value="LOC119719996"/>
</dbReference>
<sequence>MYTVHHVQMENSATNRRQKHEWRAMAWTGFTDEQLRRLKSGSEQEPGASHQPVRRANESHSQRNRPQTTRPPPQRGKGLPPAQNPAHRTEPLSLNQSQMLSKPKQLPQQQRQRTNQRTSLTETPGPDGAPSNHDSDGTKPPVQGNQSDRRTPVDQQSDASREKARTNSGKGQNASGGGTTTDGSARERTADGTANKSEAPIGKELNEKEGLSRELTKLEEFQQRQKEIEDENQRKKNLLAMAIADRKKKTQAEVKRLAFIQKELSTIEEFLTTDVNILRDKIEEASRHYSEAQKRYQKAEAEFVTAKMSLHKASEHKEALTEHLCTIIRENELRKSKKLEELVEKLETDNLAAYEAQMEAAEAAKKAESQRHPSSSLDDTETTPVSSGPNPPIEKVPREPGQTNTASGTETSHELTLGSSSQTHESTNPTPGEETKAPQGQSSTHTSGETDSPAVSSQGRSSSTSTSGDVTTLQEVAEPVSTSDPNLATRNVNVDMKPLSTTEVLNNNLTTESEGNQT</sequence>
<comment type="similarity">
    <text evidence="3">Belongs to the GORAB family.</text>
</comment>
<keyword evidence="5" id="KW-0963">Cytoplasm</keyword>
<dbReference type="OMA" id="KHEWRAM"/>
<accession>A0A913Z0I1</accession>
<dbReference type="InterPro" id="IPR007033">
    <property type="entry name" value="GORAB"/>
</dbReference>
<feature type="compositionally biased region" description="Basic and acidic residues" evidence="9">
    <location>
        <begin position="362"/>
        <end position="371"/>
    </location>
</feature>
<feature type="compositionally biased region" description="Polar residues" evidence="9">
    <location>
        <begin position="401"/>
        <end position="410"/>
    </location>
</feature>
<evidence type="ECO:0000256" key="7">
    <source>
        <dbReference type="ARBA" id="ARBA00023054"/>
    </source>
</evidence>
<keyword evidence="7 8" id="KW-0175">Coiled coil</keyword>
<evidence type="ECO:0000256" key="8">
    <source>
        <dbReference type="SAM" id="Coils"/>
    </source>
</evidence>
<feature type="compositionally biased region" description="Low complexity" evidence="9">
    <location>
        <begin position="100"/>
        <end position="121"/>
    </location>
</feature>
<dbReference type="Proteomes" id="UP000887568">
    <property type="component" value="Unplaced"/>
</dbReference>
<feature type="region of interest" description="Disordered" evidence="9">
    <location>
        <begin position="499"/>
        <end position="518"/>
    </location>
</feature>
<feature type="region of interest" description="Disordered" evidence="9">
    <location>
        <begin position="1"/>
        <end position="20"/>
    </location>
</feature>
<evidence type="ECO:0000256" key="5">
    <source>
        <dbReference type="ARBA" id="ARBA00022490"/>
    </source>
</evidence>
<dbReference type="GO" id="GO:0005794">
    <property type="term" value="C:Golgi apparatus"/>
    <property type="evidence" value="ECO:0007669"/>
    <property type="project" value="UniProtKB-SubCell"/>
</dbReference>
<feature type="compositionally biased region" description="Low complexity" evidence="9">
    <location>
        <begin position="455"/>
        <end position="472"/>
    </location>
</feature>
<evidence type="ECO:0000313" key="10">
    <source>
        <dbReference type="EnsemblMetazoa" id="XP_038045419.1"/>
    </source>
</evidence>
<proteinExistence type="inferred from homology"/>
<feature type="compositionally biased region" description="Polar residues" evidence="9">
    <location>
        <begin position="438"/>
        <end position="454"/>
    </location>
</feature>
<feature type="compositionally biased region" description="Basic and acidic residues" evidence="9">
    <location>
        <begin position="204"/>
        <end position="213"/>
    </location>
</feature>
<keyword evidence="6" id="KW-0333">Golgi apparatus</keyword>
<evidence type="ECO:0000256" key="6">
    <source>
        <dbReference type="ARBA" id="ARBA00023034"/>
    </source>
</evidence>
<feature type="region of interest" description="Disordered" evidence="9">
    <location>
        <begin position="33"/>
        <end position="213"/>
    </location>
</feature>
<evidence type="ECO:0000256" key="3">
    <source>
        <dbReference type="ARBA" id="ARBA00005599"/>
    </source>
</evidence>
<evidence type="ECO:0000256" key="4">
    <source>
        <dbReference type="ARBA" id="ARBA00014130"/>
    </source>
</evidence>
<evidence type="ECO:0000313" key="11">
    <source>
        <dbReference type="Proteomes" id="UP000887568"/>
    </source>
</evidence>
<dbReference type="GeneID" id="119719996"/>
<feature type="coiled-coil region" evidence="8">
    <location>
        <begin position="275"/>
        <end position="302"/>
    </location>
</feature>